<dbReference type="GeneID" id="54546859"/>
<evidence type="ECO:0000256" key="1">
    <source>
        <dbReference type="ARBA" id="ARBA00022574"/>
    </source>
</evidence>
<dbReference type="PANTHER" id="PTHR22889:SF0">
    <property type="entry name" value="WD REPEAT-CONTAINING PROTEIN 89"/>
    <property type="match status" value="1"/>
</dbReference>
<protein>
    <submittedName>
        <fullName evidence="5">WD40 repeat-like protein</fullName>
    </submittedName>
</protein>
<dbReference type="AlphaFoldDB" id="A0A6A6J8P8"/>
<dbReference type="Pfam" id="PF00400">
    <property type="entry name" value="WD40"/>
    <property type="match status" value="2"/>
</dbReference>
<evidence type="ECO:0000313" key="5">
    <source>
        <dbReference type="EMBL" id="KAF2272627.1"/>
    </source>
</evidence>
<evidence type="ECO:0000256" key="3">
    <source>
        <dbReference type="PROSITE-ProRule" id="PRU00221"/>
    </source>
</evidence>
<gene>
    <name evidence="5" type="ORF">EI97DRAFT_201479</name>
</gene>
<keyword evidence="1 3" id="KW-0853">WD repeat</keyword>
<feature type="compositionally biased region" description="Basic residues" evidence="4">
    <location>
        <begin position="395"/>
        <end position="411"/>
    </location>
</feature>
<dbReference type="RefSeq" id="XP_033650166.1">
    <property type="nucleotide sequence ID" value="XM_033793684.1"/>
</dbReference>
<feature type="repeat" description="WD" evidence="3">
    <location>
        <begin position="85"/>
        <end position="101"/>
    </location>
</feature>
<evidence type="ECO:0000256" key="2">
    <source>
        <dbReference type="ARBA" id="ARBA00022737"/>
    </source>
</evidence>
<keyword evidence="6" id="KW-1185">Reference proteome</keyword>
<dbReference type="InterPro" id="IPR001680">
    <property type="entry name" value="WD40_rpt"/>
</dbReference>
<keyword evidence="2" id="KW-0677">Repeat</keyword>
<accession>A0A6A6J8P8</accession>
<name>A0A6A6J8P8_WESOR</name>
<sequence>MTTLTPTLKTTASLPPSTFIYRILPTGPRLNPYTYTTPPSSLAITASDDSLRFLDPATLSLLPAGVITKVHESVTCLERADDAAGNLLVTAGRDGTVKMWDGRLRAKGACVLRVDVPHKLVSAIVCDYEKSFLAAGIENPNDGPGDTPVYIWDIRSPSTPRLTLPDSHTDTLTTLSLHPSHPTLLLTSSTDNLLSIFDTSAADEEDALYQVINHGSAVAHAGFLLPADGNGEGDIFALGTDETVSFYALQSSKEEDVEPSPRVMGDVRERLGVEYLVGVMGVGGERCVVGGKHSANALSMIPIRKNASSGPLAYDFDISRSLHFPGAHGEEIVRDVFVDIHTNTAYTVGEDSYIRAWSMPSSNTPAATSTHPADMDIDDAEEEDATEKRGTEKEKRKKDRKEKRRDKKDKKKEKERFKPY</sequence>
<dbReference type="SMART" id="SM00320">
    <property type="entry name" value="WD40"/>
    <property type="match status" value="3"/>
</dbReference>
<dbReference type="PROSITE" id="PS50082">
    <property type="entry name" value="WD_REPEATS_2"/>
    <property type="match status" value="2"/>
</dbReference>
<dbReference type="PANTHER" id="PTHR22889">
    <property type="entry name" value="WD REPEAT-CONTAINING PROTEIN 89"/>
    <property type="match status" value="1"/>
</dbReference>
<dbReference type="Proteomes" id="UP000800097">
    <property type="component" value="Unassembled WGS sequence"/>
</dbReference>
<evidence type="ECO:0000256" key="4">
    <source>
        <dbReference type="SAM" id="MobiDB-lite"/>
    </source>
</evidence>
<organism evidence="5 6">
    <name type="scientific">Westerdykella ornata</name>
    <dbReference type="NCBI Taxonomy" id="318751"/>
    <lineage>
        <taxon>Eukaryota</taxon>
        <taxon>Fungi</taxon>
        <taxon>Dikarya</taxon>
        <taxon>Ascomycota</taxon>
        <taxon>Pezizomycotina</taxon>
        <taxon>Dothideomycetes</taxon>
        <taxon>Pleosporomycetidae</taxon>
        <taxon>Pleosporales</taxon>
        <taxon>Sporormiaceae</taxon>
        <taxon>Westerdykella</taxon>
    </lineage>
</organism>
<dbReference type="EMBL" id="ML986518">
    <property type="protein sequence ID" value="KAF2272627.1"/>
    <property type="molecule type" value="Genomic_DNA"/>
</dbReference>
<feature type="compositionally biased region" description="Polar residues" evidence="4">
    <location>
        <begin position="361"/>
        <end position="371"/>
    </location>
</feature>
<reference evidence="5" key="1">
    <citation type="journal article" date="2020" name="Stud. Mycol.">
        <title>101 Dothideomycetes genomes: a test case for predicting lifestyles and emergence of pathogens.</title>
        <authorList>
            <person name="Haridas S."/>
            <person name="Albert R."/>
            <person name="Binder M."/>
            <person name="Bloem J."/>
            <person name="Labutti K."/>
            <person name="Salamov A."/>
            <person name="Andreopoulos B."/>
            <person name="Baker S."/>
            <person name="Barry K."/>
            <person name="Bills G."/>
            <person name="Bluhm B."/>
            <person name="Cannon C."/>
            <person name="Castanera R."/>
            <person name="Culley D."/>
            <person name="Daum C."/>
            <person name="Ezra D."/>
            <person name="Gonzalez J."/>
            <person name="Henrissat B."/>
            <person name="Kuo A."/>
            <person name="Liang C."/>
            <person name="Lipzen A."/>
            <person name="Lutzoni F."/>
            <person name="Magnuson J."/>
            <person name="Mondo S."/>
            <person name="Nolan M."/>
            <person name="Ohm R."/>
            <person name="Pangilinan J."/>
            <person name="Park H.-J."/>
            <person name="Ramirez L."/>
            <person name="Alfaro M."/>
            <person name="Sun H."/>
            <person name="Tritt A."/>
            <person name="Yoshinaga Y."/>
            <person name="Zwiers L.-H."/>
            <person name="Turgeon B."/>
            <person name="Goodwin S."/>
            <person name="Spatafora J."/>
            <person name="Crous P."/>
            <person name="Grigoriev I."/>
        </authorList>
    </citation>
    <scope>NUCLEOTIDE SEQUENCE</scope>
    <source>
        <strain evidence="5">CBS 379.55</strain>
    </source>
</reference>
<dbReference type="OrthoDB" id="25131at2759"/>
<feature type="compositionally biased region" description="Acidic residues" evidence="4">
    <location>
        <begin position="375"/>
        <end position="385"/>
    </location>
</feature>
<dbReference type="Gene3D" id="2.130.10.10">
    <property type="entry name" value="YVTN repeat-like/Quinoprotein amine dehydrogenase"/>
    <property type="match status" value="1"/>
</dbReference>
<dbReference type="InterPro" id="IPR039328">
    <property type="entry name" value="WDR89"/>
</dbReference>
<dbReference type="SUPFAM" id="SSF50978">
    <property type="entry name" value="WD40 repeat-like"/>
    <property type="match status" value="1"/>
</dbReference>
<proteinExistence type="predicted"/>
<evidence type="ECO:0000313" key="6">
    <source>
        <dbReference type="Proteomes" id="UP000800097"/>
    </source>
</evidence>
<dbReference type="InterPro" id="IPR015943">
    <property type="entry name" value="WD40/YVTN_repeat-like_dom_sf"/>
</dbReference>
<dbReference type="InterPro" id="IPR036322">
    <property type="entry name" value="WD40_repeat_dom_sf"/>
</dbReference>
<feature type="repeat" description="WD" evidence="3">
    <location>
        <begin position="165"/>
        <end position="207"/>
    </location>
</feature>
<feature type="region of interest" description="Disordered" evidence="4">
    <location>
        <begin position="361"/>
        <end position="420"/>
    </location>
</feature>